<dbReference type="GO" id="GO:0000917">
    <property type="term" value="P:division septum assembly"/>
    <property type="evidence" value="ECO:0007669"/>
    <property type="project" value="UniProtKB-KW"/>
</dbReference>
<feature type="domain" description="EngB-type G" evidence="11">
    <location>
        <begin position="1"/>
        <end position="167"/>
    </location>
</feature>
<dbReference type="PANTHER" id="PTHR11649:SF13">
    <property type="entry name" value="ENGB-TYPE G DOMAIN-CONTAINING PROTEIN"/>
    <property type="match status" value="1"/>
</dbReference>
<dbReference type="HOGENOM" id="CLU_033732_3_2_14"/>
<evidence type="ECO:0000256" key="1">
    <source>
        <dbReference type="ARBA" id="ARBA00001946"/>
    </source>
</evidence>
<comment type="cofactor">
    <cofactor evidence="1">
        <name>Mg(2+)</name>
        <dbReference type="ChEBI" id="CHEBI:18420"/>
    </cofactor>
</comment>
<dbReference type="Gene3D" id="3.40.50.300">
    <property type="entry name" value="P-loop containing nucleotide triphosphate hydrolases"/>
    <property type="match status" value="1"/>
</dbReference>
<keyword evidence="5 10" id="KW-0547">Nucleotide-binding</keyword>
<dbReference type="NCBIfam" id="TIGR03598">
    <property type="entry name" value="GTPase_YsxC"/>
    <property type="match status" value="1"/>
</dbReference>
<dbReference type="GO" id="GO:0005829">
    <property type="term" value="C:cytosol"/>
    <property type="evidence" value="ECO:0007669"/>
    <property type="project" value="TreeGrafter"/>
</dbReference>
<evidence type="ECO:0000256" key="9">
    <source>
        <dbReference type="ARBA" id="ARBA00023306"/>
    </source>
</evidence>
<dbReference type="InterPro" id="IPR027417">
    <property type="entry name" value="P-loop_NTPase"/>
</dbReference>
<dbReference type="SUPFAM" id="SSF52540">
    <property type="entry name" value="P-loop containing nucleoside triphosphate hydrolases"/>
    <property type="match status" value="1"/>
</dbReference>
<keyword evidence="8 10" id="KW-0717">Septation</keyword>
<dbReference type="STRING" id="61635.BN85309160"/>
<keyword evidence="6" id="KW-0460">Magnesium</keyword>
<evidence type="ECO:0000256" key="3">
    <source>
        <dbReference type="ARBA" id="ARBA00022618"/>
    </source>
</evidence>
<dbReference type="Pfam" id="PF01926">
    <property type="entry name" value="MMR_HSR1"/>
    <property type="match status" value="1"/>
</dbReference>
<evidence type="ECO:0000256" key="8">
    <source>
        <dbReference type="ARBA" id="ARBA00023210"/>
    </source>
</evidence>
<dbReference type="InterPro" id="IPR030393">
    <property type="entry name" value="G_ENGB_dom"/>
</dbReference>
<dbReference type="GO" id="GO:0005525">
    <property type="term" value="F:GTP binding"/>
    <property type="evidence" value="ECO:0007669"/>
    <property type="project" value="UniProtKB-UniRule"/>
</dbReference>
<keyword evidence="4" id="KW-0479">Metal-binding</keyword>
<dbReference type="InterPro" id="IPR006073">
    <property type="entry name" value="GTP-bd"/>
</dbReference>
<dbReference type="HAMAP" id="MF_00321">
    <property type="entry name" value="GTPase_EngB"/>
    <property type="match status" value="1"/>
</dbReference>
<dbReference type="GO" id="GO:0046872">
    <property type="term" value="F:metal ion binding"/>
    <property type="evidence" value="ECO:0007669"/>
    <property type="project" value="UniProtKB-KW"/>
</dbReference>
<evidence type="ECO:0000313" key="12">
    <source>
        <dbReference type="EMBL" id="CCV65937.1"/>
    </source>
</evidence>
<dbReference type="CDD" id="cd01876">
    <property type="entry name" value="YihA_EngB"/>
    <property type="match status" value="1"/>
</dbReference>
<keyword evidence="13" id="KW-1185">Reference proteome</keyword>
<dbReference type="InterPro" id="IPR019987">
    <property type="entry name" value="GTP-bd_ribosome_bio_YsxC"/>
</dbReference>
<gene>
    <name evidence="12" type="primary">ysxC</name>
    <name evidence="10" type="synonym">engB</name>
    <name evidence="12" type="ORF">BN85309160</name>
</gene>
<dbReference type="PANTHER" id="PTHR11649">
    <property type="entry name" value="MSS1/TRME-RELATED GTP-BINDING PROTEIN"/>
    <property type="match status" value="1"/>
</dbReference>
<sequence length="167" mass="19245">MLGRSNVGKSSLINGLLNRKNLARTSGEPGKTVTLNFFLINDDFYLVDAPGYGYARRSKSQIEEFGVMIEEYLSKRENLSAVFLLIDFKVGPTKDDIIMYQYLRHFKKDIYVIATKIDKANQSERAKGEKIIRTLFDDPTLKLILTSSQKKFGFNKIYQIFEEDTHE</sequence>
<dbReference type="AlphaFoldDB" id="U4KNL8"/>
<comment type="function">
    <text evidence="10">Necessary for normal cell division and for the maintenance of normal septation.</text>
</comment>
<dbReference type="PROSITE" id="PS51706">
    <property type="entry name" value="G_ENGB"/>
    <property type="match status" value="1"/>
</dbReference>
<keyword evidence="7 10" id="KW-0342">GTP-binding</keyword>
<evidence type="ECO:0000256" key="2">
    <source>
        <dbReference type="ARBA" id="ARBA00009638"/>
    </source>
</evidence>
<accession>U4KNL8</accession>
<keyword evidence="9 10" id="KW-0131">Cell cycle</keyword>
<evidence type="ECO:0000256" key="6">
    <source>
        <dbReference type="ARBA" id="ARBA00022842"/>
    </source>
</evidence>
<evidence type="ECO:0000313" key="13">
    <source>
        <dbReference type="Proteomes" id="UP000032737"/>
    </source>
</evidence>
<dbReference type="EMBL" id="FO681348">
    <property type="protein sequence ID" value="CCV65937.1"/>
    <property type="molecule type" value="Genomic_DNA"/>
</dbReference>
<evidence type="ECO:0000256" key="5">
    <source>
        <dbReference type="ARBA" id="ARBA00022741"/>
    </source>
</evidence>
<organism evidence="12 13">
    <name type="scientific">Acholeplasma brassicae</name>
    <dbReference type="NCBI Taxonomy" id="61635"/>
    <lineage>
        <taxon>Bacteria</taxon>
        <taxon>Bacillati</taxon>
        <taxon>Mycoplasmatota</taxon>
        <taxon>Mollicutes</taxon>
        <taxon>Acholeplasmatales</taxon>
        <taxon>Acholeplasmataceae</taxon>
        <taxon>Acholeplasma</taxon>
    </lineage>
</organism>
<dbReference type="Proteomes" id="UP000032737">
    <property type="component" value="Chromosome"/>
</dbReference>
<protein>
    <recommendedName>
        <fullName evidence="10">Probable GTP-binding protein EngB</fullName>
    </recommendedName>
</protein>
<evidence type="ECO:0000256" key="7">
    <source>
        <dbReference type="ARBA" id="ARBA00023134"/>
    </source>
</evidence>
<keyword evidence="3 10" id="KW-0132">Cell division</keyword>
<reference evidence="12 13" key="1">
    <citation type="journal article" date="2013" name="J. Mol. Microbiol. Biotechnol.">
        <title>Analysis of the Complete Genomes of Acholeplasma brassicae , A. palmae and A. laidlawii and Their Comparison to the Obligate Parasites from ' Candidatus Phytoplasma'.</title>
        <authorList>
            <person name="Kube M."/>
            <person name="Siewert C."/>
            <person name="Migdoll A.M."/>
            <person name="Duduk B."/>
            <person name="Holz S."/>
            <person name="Rabus R."/>
            <person name="Seemuller E."/>
            <person name="Mitrovic J."/>
            <person name="Muller I."/>
            <person name="Buttner C."/>
            <person name="Reinhardt R."/>
        </authorList>
    </citation>
    <scope>NUCLEOTIDE SEQUENCE [LARGE SCALE GENOMIC DNA]</scope>
    <source>
        <strain evidence="13">0502</strain>
    </source>
</reference>
<evidence type="ECO:0000259" key="11">
    <source>
        <dbReference type="PROSITE" id="PS51706"/>
    </source>
</evidence>
<comment type="similarity">
    <text evidence="2 10">Belongs to the TRAFAC class TrmE-Era-EngA-EngB-Septin-like GTPase superfamily. EngB GTPase family.</text>
</comment>
<proteinExistence type="inferred from homology"/>
<evidence type="ECO:0000256" key="10">
    <source>
        <dbReference type="HAMAP-Rule" id="MF_00321"/>
    </source>
</evidence>
<name>U4KNL8_9MOLU</name>
<evidence type="ECO:0000256" key="4">
    <source>
        <dbReference type="ARBA" id="ARBA00022723"/>
    </source>
</evidence>
<dbReference type="KEGG" id="abra:BN85309160"/>